<accession>A0A3A8QQ75</accession>
<organism evidence="1 2">
    <name type="scientific">Corallococcus interemptor</name>
    <dbReference type="NCBI Taxonomy" id="2316720"/>
    <lineage>
        <taxon>Bacteria</taxon>
        <taxon>Pseudomonadati</taxon>
        <taxon>Myxococcota</taxon>
        <taxon>Myxococcia</taxon>
        <taxon>Myxococcales</taxon>
        <taxon>Cystobacterineae</taxon>
        <taxon>Myxococcaceae</taxon>
        <taxon>Corallococcus</taxon>
    </lineage>
</organism>
<keyword evidence="2" id="KW-1185">Reference proteome</keyword>
<comment type="caution">
    <text evidence="1">The sequence shown here is derived from an EMBL/GenBank/DDBJ whole genome shotgun (WGS) entry which is preliminary data.</text>
</comment>
<protein>
    <submittedName>
        <fullName evidence="1">Uncharacterized protein</fullName>
    </submittedName>
</protein>
<dbReference type="Proteomes" id="UP000282656">
    <property type="component" value="Unassembled WGS sequence"/>
</dbReference>
<name>A0A3A8QQ75_9BACT</name>
<sequence>MSFKEIVIVVKYMLCLADGHARHSVRQSIINEMQVHGGFSAVRAEQVVDELERYELKKMKKV</sequence>
<dbReference type="EMBL" id="RAWM01000036">
    <property type="protein sequence ID" value="RKH69080.1"/>
    <property type="molecule type" value="Genomic_DNA"/>
</dbReference>
<evidence type="ECO:0000313" key="1">
    <source>
        <dbReference type="EMBL" id="RKH69080.1"/>
    </source>
</evidence>
<evidence type="ECO:0000313" key="2">
    <source>
        <dbReference type="Proteomes" id="UP000282656"/>
    </source>
</evidence>
<dbReference type="AlphaFoldDB" id="A0A3A8QQ75"/>
<proteinExistence type="predicted"/>
<dbReference type="RefSeq" id="WP_147468316.1">
    <property type="nucleotide sequence ID" value="NZ_RAWM01000036.1"/>
</dbReference>
<reference evidence="2" key="1">
    <citation type="submission" date="2018-09" db="EMBL/GenBank/DDBJ databases">
        <authorList>
            <person name="Livingstone P.G."/>
            <person name="Whitworth D.E."/>
        </authorList>
    </citation>
    <scope>NUCLEOTIDE SEQUENCE [LARGE SCALE GENOMIC DNA]</scope>
    <source>
        <strain evidence="2">AB047A</strain>
    </source>
</reference>
<gene>
    <name evidence="1" type="ORF">D7X96_15995</name>
</gene>